<feature type="transmembrane region" description="Helical" evidence="6">
    <location>
        <begin position="444"/>
        <end position="468"/>
    </location>
</feature>
<evidence type="ECO:0000313" key="8">
    <source>
        <dbReference type="EMBL" id="KAK1849345.1"/>
    </source>
</evidence>
<dbReference type="EMBL" id="JAQOWY010000146">
    <property type="protein sequence ID" value="KAK1849345.1"/>
    <property type="molecule type" value="Genomic_DNA"/>
</dbReference>
<feature type="transmembrane region" description="Helical" evidence="6">
    <location>
        <begin position="217"/>
        <end position="237"/>
    </location>
</feature>
<feature type="transmembrane region" description="Helical" evidence="6">
    <location>
        <begin position="381"/>
        <end position="404"/>
    </location>
</feature>
<feature type="transmembrane region" description="Helical" evidence="6">
    <location>
        <begin position="94"/>
        <end position="116"/>
    </location>
</feature>
<dbReference type="FunFam" id="1.20.1250.20:FF:000018">
    <property type="entry name" value="MFS transporter permease"/>
    <property type="match status" value="1"/>
</dbReference>
<keyword evidence="5 6" id="KW-0472">Membrane</keyword>
<accession>A0AAD9EI88</accession>
<feature type="transmembrane region" description="Helical" evidence="6">
    <location>
        <begin position="292"/>
        <end position="316"/>
    </location>
</feature>
<gene>
    <name evidence="8" type="ORF">CCHR01_08022</name>
</gene>
<evidence type="ECO:0000256" key="1">
    <source>
        <dbReference type="ARBA" id="ARBA00004141"/>
    </source>
</evidence>
<feature type="transmembrane region" description="Helical" evidence="6">
    <location>
        <begin position="123"/>
        <end position="141"/>
    </location>
</feature>
<evidence type="ECO:0000256" key="3">
    <source>
        <dbReference type="ARBA" id="ARBA00022692"/>
    </source>
</evidence>
<evidence type="ECO:0000256" key="2">
    <source>
        <dbReference type="ARBA" id="ARBA00022448"/>
    </source>
</evidence>
<feature type="domain" description="Major facilitator superfamily (MFS) profile" evidence="7">
    <location>
        <begin position="56"/>
        <end position="478"/>
    </location>
</feature>
<evidence type="ECO:0000259" key="7">
    <source>
        <dbReference type="PROSITE" id="PS50850"/>
    </source>
</evidence>
<feature type="transmembrane region" description="Helical" evidence="6">
    <location>
        <begin position="184"/>
        <end position="205"/>
    </location>
</feature>
<reference evidence="8" key="1">
    <citation type="submission" date="2023-01" db="EMBL/GenBank/DDBJ databases">
        <title>Colletotrichum chrysophilum M932 genome sequence.</title>
        <authorList>
            <person name="Baroncelli R."/>
        </authorList>
    </citation>
    <scope>NUCLEOTIDE SEQUENCE</scope>
    <source>
        <strain evidence="8">M932</strain>
    </source>
</reference>
<proteinExistence type="predicted"/>
<dbReference type="Pfam" id="PF07690">
    <property type="entry name" value="MFS_1"/>
    <property type="match status" value="1"/>
</dbReference>
<organism evidence="8 9">
    <name type="scientific">Colletotrichum chrysophilum</name>
    <dbReference type="NCBI Taxonomy" id="1836956"/>
    <lineage>
        <taxon>Eukaryota</taxon>
        <taxon>Fungi</taxon>
        <taxon>Dikarya</taxon>
        <taxon>Ascomycota</taxon>
        <taxon>Pezizomycotina</taxon>
        <taxon>Sordariomycetes</taxon>
        <taxon>Hypocreomycetidae</taxon>
        <taxon>Glomerellales</taxon>
        <taxon>Glomerellaceae</taxon>
        <taxon>Colletotrichum</taxon>
        <taxon>Colletotrichum gloeosporioides species complex</taxon>
    </lineage>
</organism>
<dbReference type="GO" id="GO:0022857">
    <property type="term" value="F:transmembrane transporter activity"/>
    <property type="evidence" value="ECO:0007669"/>
    <property type="project" value="InterPro"/>
</dbReference>
<feature type="transmembrane region" description="Helical" evidence="6">
    <location>
        <begin position="153"/>
        <end position="172"/>
    </location>
</feature>
<dbReference type="InterPro" id="IPR036259">
    <property type="entry name" value="MFS_trans_sf"/>
</dbReference>
<evidence type="ECO:0000256" key="5">
    <source>
        <dbReference type="ARBA" id="ARBA00023136"/>
    </source>
</evidence>
<dbReference type="InterPro" id="IPR020846">
    <property type="entry name" value="MFS_dom"/>
</dbReference>
<dbReference type="GO" id="GO:0016020">
    <property type="term" value="C:membrane"/>
    <property type="evidence" value="ECO:0007669"/>
    <property type="project" value="UniProtKB-SubCell"/>
</dbReference>
<comment type="subcellular location">
    <subcellularLocation>
        <location evidence="1">Membrane</location>
        <topology evidence="1">Multi-pass membrane protein</topology>
    </subcellularLocation>
</comment>
<keyword evidence="4 6" id="KW-1133">Transmembrane helix</keyword>
<dbReference type="PANTHER" id="PTHR43791">
    <property type="entry name" value="PERMEASE-RELATED"/>
    <property type="match status" value="1"/>
</dbReference>
<sequence length="504" mass="56515">MAEKTHDGDGTFDVHYDIENSKPSDSHVENIRQSQPHFDIDPVLSKKLDRKFDYHIIPWLFGIWLFAFIDRSNIGNAKIDGLTEDLNISTGTKFNIALLVFYIPYILVDVPSNWIVKKVRAGIYLPTLITCWGIVSTFLGFTKSFAGLVVCRLFLGLFEGGLLGGIVVYLAMFYRRHQMLYRIGLFYCAAPLSGAFGGLLATGLATIRHGGYNRWPWIFFIEGIITTVFGIICFFFMPSTPADARFLTPEERTQAMKRLREDSHGATNVEDVNDEHFSWHWVRMAVLAPQTYFCALAWIFLLIPLYSFSLFLPSIIQGLGYRDTTQAQLLTVPPNMAAFFVVLLTASLSDRIKARGPIMAVGTLVALCGYVMILASKSNGVRYGGTFLVATGVYPGSAMIMGWLSNNLAPHYVRATGVGLLIGLANMAAFPATFIYLQKNAPDYILGHSVCIGSLILCFATVCIQMLYCRWENMKRERGDRDSRLIGDRVHLLGHRHPAYRYTL</sequence>
<feature type="transmembrane region" description="Helical" evidence="6">
    <location>
        <begin position="416"/>
        <end position="438"/>
    </location>
</feature>
<keyword evidence="3 6" id="KW-0812">Transmembrane</keyword>
<dbReference type="AlphaFoldDB" id="A0AAD9EI88"/>
<dbReference type="InterPro" id="IPR011701">
    <property type="entry name" value="MFS"/>
</dbReference>
<comment type="caution">
    <text evidence="8">The sequence shown here is derived from an EMBL/GenBank/DDBJ whole genome shotgun (WGS) entry which is preliminary data.</text>
</comment>
<dbReference type="Gene3D" id="1.20.1250.20">
    <property type="entry name" value="MFS general substrate transporter like domains"/>
    <property type="match status" value="2"/>
</dbReference>
<dbReference type="PROSITE" id="PS50850">
    <property type="entry name" value="MFS"/>
    <property type="match status" value="1"/>
</dbReference>
<evidence type="ECO:0000313" key="9">
    <source>
        <dbReference type="Proteomes" id="UP001243330"/>
    </source>
</evidence>
<dbReference type="Proteomes" id="UP001243330">
    <property type="component" value="Unassembled WGS sequence"/>
</dbReference>
<dbReference type="PANTHER" id="PTHR43791:SF5">
    <property type="entry name" value="MAJOR FACILITATOR SUPERFAMILY (MFS) PROFILE DOMAIN-CONTAINING PROTEIN"/>
    <property type="match status" value="1"/>
</dbReference>
<protein>
    <submittedName>
        <fullName evidence="8">Major facilitator superfamily transporter</fullName>
    </submittedName>
</protein>
<feature type="transmembrane region" description="Helical" evidence="6">
    <location>
        <begin position="328"/>
        <end position="346"/>
    </location>
</feature>
<evidence type="ECO:0000256" key="6">
    <source>
        <dbReference type="SAM" id="Phobius"/>
    </source>
</evidence>
<keyword evidence="2" id="KW-0813">Transport</keyword>
<feature type="transmembrane region" description="Helical" evidence="6">
    <location>
        <begin position="358"/>
        <end position="375"/>
    </location>
</feature>
<keyword evidence="9" id="KW-1185">Reference proteome</keyword>
<dbReference type="FunFam" id="1.20.1250.20:FF:000013">
    <property type="entry name" value="MFS general substrate transporter"/>
    <property type="match status" value="1"/>
</dbReference>
<name>A0AAD9EI88_9PEZI</name>
<feature type="transmembrane region" description="Helical" evidence="6">
    <location>
        <begin position="56"/>
        <end position="74"/>
    </location>
</feature>
<dbReference type="SUPFAM" id="SSF103473">
    <property type="entry name" value="MFS general substrate transporter"/>
    <property type="match status" value="1"/>
</dbReference>
<evidence type="ECO:0000256" key="4">
    <source>
        <dbReference type="ARBA" id="ARBA00022989"/>
    </source>
</evidence>